<dbReference type="Gene3D" id="3.40.390.10">
    <property type="entry name" value="Collagenase (Catalytic Domain)"/>
    <property type="match status" value="1"/>
</dbReference>
<dbReference type="GO" id="GO:0004222">
    <property type="term" value="F:metalloendopeptidase activity"/>
    <property type="evidence" value="ECO:0007669"/>
    <property type="project" value="UniProtKB-EC"/>
</dbReference>
<evidence type="ECO:0000256" key="8">
    <source>
        <dbReference type="SAM" id="SignalP"/>
    </source>
</evidence>
<evidence type="ECO:0000256" key="5">
    <source>
        <dbReference type="ARBA" id="ARBA00022833"/>
    </source>
</evidence>
<evidence type="ECO:0000256" key="1">
    <source>
        <dbReference type="ARBA" id="ARBA00006040"/>
    </source>
</evidence>
<reference evidence="10 11" key="1">
    <citation type="submission" date="2020-04" db="EMBL/GenBank/DDBJ databases">
        <title>Usitatibacter rugosus gen. nov., sp. nov. and Usitatibacter palustris sp. nov., novel members of Usitatibacteraceae fam. nov. within the order Nitrosomonadales isolated from soil.</title>
        <authorList>
            <person name="Huber K.J."/>
            <person name="Neumann-Schaal M."/>
            <person name="Geppert A."/>
            <person name="Luckner M."/>
            <person name="Wanner G."/>
            <person name="Overmann J."/>
        </authorList>
    </citation>
    <scope>NUCLEOTIDE SEQUENCE [LARGE SCALE GENOMIC DNA]</scope>
    <source>
        <strain evidence="10 11">Swamp67</strain>
    </source>
</reference>
<evidence type="ECO:0000313" key="10">
    <source>
        <dbReference type="EMBL" id="QJR15640.1"/>
    </source>
</evidence>
<dbReference type="CDD" id="cd06455">
    <property type="entry name" value="M3A_TOP"/>
    <property type="match status" value="1"/>
</dbReference>
<keyword evidence="11" id="KW-1185">Reference proteome</keyword>
<dbReference type="PANTHER" id="PTHR11804">
    <property type="entry name" value="PROTEASE M3 THIMET OLIGOPEPTIDASE-RELATED"/>
    <property type="match status" value="1"/>
</dbReference>
<dbReference type="InterPro" id="IPR001567">
    <property type="entry name" value="Pept_M3A_M3B_dom"/>
</dbReference>
<dbReference type="RefSeq" id="WP_171163095.1">
    <property type="nucleotide sequence ID" value="NZ_CP053073.1"/>
</dbReference>
<proteinExistence type="inferred from homology"/>
<evidence type="ECO:0000313" key="11">
    <source>
        <dbReference type="Proteomes" id="UP000503096"/>
    </source>
</evidence>
<dbReference type="Gene3D" id="1.10.1370.10">
    <property type="entry name" value="Neurolysin, domain 3"/>
    <property type="match status" value="1"/>
</dbReference>
<dbReference type="InterPro" id="IPR024077">
    <property type="entry name" value="Neurolysin/TOP_dom2"/>
</dbReference>
<dbReference type="KEGG" id="upl:DSM104440_02462"/>
<dbReference type="GO" id="GO:0046872">
    <property type="term" value="F:metal ion binding"/>
    <property type="evidence" value="ECO:0007669"/>
    <property type="project" value="UniProtKB-UniRule"/>
</dbReference>
<evidence type="ECO:0000256" key="6">
    <source>
        <dbReference type="ARBA" id="ARBA00023049"/>
    </source>
</evidence>
<protein>
    <submittedName>
        <fullName evidence="10">Oligopeptidase A</fullName>
        <ecNumber evidence="10">3.4.24.70</ecNumber>
    </submittedName>
</protein>
<comment type="similarity">
    <text evidence="1 7">Belongs to the peptidase M3 family.</text>
</comment>
<keyword evidence="3 7" id="KW-0479">Metal-binding</keyword>
<evidence type="ECO:0000256" key="4">
    <source>
        <dbReference type="ARBA" id="ARBA00022801"/>
    </source>
</evidence>
<dbReference type="GO" id="GO:0006508">
    <property type="term" value="P:proteolysis"/>
    <property type="evidence" value="ECO:0007669"/>
    <property type="project" value="UniProtKB-KW"/>
</dbReference>
<dbReference type="EC" id="3.4.24.70" evidence="10"/>
<name>A0A6M4H7U5_9PROT</name>
<dbReference type="PANTHER" id="PTHR11804:SF84">
    <property type="entry name" value="SACCHAROLYSIN"/>
    <property type="match status" value="1"/>
</dbReference>
<dbReference type="EMBL" id="CP053073">
    <property type="protein sequence ID" value="QJR15640.1"/>
    <property type="molecule type" value="Genomic_DNA"/>
</dbReference>
<keyword evidence="4 7" id="KW-0378">Hydrolase</keyword>
<keyword evidence="5 7" id="KW-0862">Zinc</keyword>
<evidence type="ECO:0000256" key="7">
    <source>
        <dbReference type="RuleBase" id="RU003435"/>
    </source>
</evidence>
<dbReference type="Pfam" id="PF01432">
    <property type="entry name" value="Peptidase_M3"/>
    <property type="match status" value="1"/>
</dbReference>
<sequence length="649" mass="72839">MKILLIAALAAAATAHAAHPQMPVWGAAEITRECDATIAKARATVTQMESRKGGDIYGEWNRLQIAIEDVAGPVSLLSAVHPDKAARDAAEPCQANLTTLSTDIFQNEKLFARVKAAKPKGAHQVKFHKDLMEGFEDSGVALPPKERARSKEIFEKLELLRQAFDRNIRDDPTKVTFTAAELEGMPEAYVKARKPDDKGNYVLGLDNPTYQPFMANAKNGAARERYYRAKTNQGGAQNLKLLEEMFTLRQELAGLYGLPNFAAYSVRRKMVERPEVVNKFLADVKAAVADLEKKDVEELRADKAKEQGTPLAETKMNRWDSAYHQERVRKARFAIDQEEMRKYFPTDKAIDFVLLVSQTLYGVTFKPAKVATWHPDVRYYDVFDAKTAAFVSGFYLDLYPREGKYNHAAAWPVRGVSKLAGRTPYSALVVNFNKQGLTHDEMVVLMHEFGHVLHGVLSKTDYNPQSGTATVQDFVEAPSQMFEEWVRREAPLGLMKKVCPECPALSPEQIKRLDESRKFGAGMRYARQWTYAAYDMTLSQKPQPPLDAWKAIEAVSPLGHVEGTMFPAGFSHIASNYAAGYYGYMWSEVLALDMLSQFEKNMLDPKVGARYRDTILSQGGQVDAMAMVKRFLGREPSSDAFFKEITGRR</sequence>
<dbReference type="SUPFAM" id="SSF55486">
    <property type="entry name" value="Metalloproteases ('zincins'), catalytic domain"/>
    <property type="match status" value="1"/>
</dbReference>
<comment type="cofactor">
    <cofactor evidence="7">
        <name>Zn(2+)</name>
        <dbReference type="ChEBI" id="CHEBI:29105"/>
    </cofactor>
    <text evidence="7">Binds 1 zinc ion.</text>
</comment>
<keyword evidence="2 7" id="KW-0645">Protease</keyword>
<dbReference type="GO" id="GO:0006518">
    <property type="term" value="P:peptide metabolic process"/>
    <property type="evidence" value="ECO:0007669"/>
    <property type="project" value="TreeGrafter"/>
</dbReference>
<dbReference type="InParanoid" id="A0A6M4H7U5"/>
<gene>
    <name evidence="10" type="primary">prlC_1</name>
    <name evidence="10" type="ORF">DSM104440_02462</name>
</gene>
<dbReference type="Proteomes" id="UP000503096">
    <property type="component" value="Chromosome"/>
</dbReference>
<keyword evidence="6 7" id="KW-0482">Metalloprotease</keyword>
<dbReference type="InterPro" id="IPR024079">
    <property type="entry name" value="MetalloPept_cat_dom_sf"/>
</dbReference>
<feature type="signal peptide" evidence="8">
    <location>
        <begin position="1"/>
        <end position="17"/>
    </location>
</feature>
<evidence type="ECO:0000256" key="3">
    <source>
        <dbReference type="ARBA" id="ARBA00022723"/>
    </source>
</evidence>
<keyword evidence="8" id="KW-0732">Signal</keyword>
<evidence type="ECO:0000259" key="9">
    <source>
        <dbReference type="Pfam" id="PF01432"/>
    </source>
</evidence>
<organism evidence="10 11">
    <name type="scientific">Usitatibacter palustris</name>
    <dbReference type="NCBI Taxonomy" id="2732487"/>
    <lineage>
        <taxon>Bacteria</taxon>
        <taxon>Pseudomonadati</taxon>
        <taxon>Pseudomonadota</taxon>
        <taxon>Betaproteobacteria</taxon>
        <taxon>Nitrosomonadales</taxon>
        <taxon>Usitatibacteraceae</taxon>
        <taxon>Usitatibacter</taxon>
    </lineage>
</organism>
<feature type="chain" id="PRO_5026843245" evidence="8">
    <location>
        <begin position="18"/>
        <end position="649"/>
    </location>
</feature>
<dbReference type="AlphaFoldDB" id="A0A6M4H7U5"/>
<accession>A0A6M4H7U5</accession>
<dbReference type="Gene3D" id="1.10.1370.40">
    <property type="match status" value="1"/>
</dbReference>
<evidence type="ECO:0000256" key="2">
    <source>
        <dbReference type="ARBA" id="ARBA00022670"/>
    </source>
</evidence>
<dbReference type="InterPro" id="IPR045090">
    <property type="entry name" value="Pept_M3A_M3B"/>
</dbReference>
<feature type="domain" description="Peptidase M3A/M3B catalytic" evidence="9">
    <location>
        <begin position="213"/>
        <end position="645"/>
    </location>
</feature>